<reference evidence="2" key="2">
    <citation type="submission" date="2016-11" db="UniProtKB">
        <authorList>
            <consortium name="WormBaseParasite"/>
        </authorList>
    </citation>
    <scope>IDENTIFICATION</scope>
</reference>
<organism evidence="1 2">
    <name type="scientific">Loa loa</name>
    <name type="common">Eye worm</name>
    <name type="synonym">Filaria loa</name>
    <dbReference type="NCBI Taxonomy" id="7209"/>
    <lineage>
        <taxon>Eukaryota</taxon>
        <taxon>Metazoa</taxon>
        <taxon>Ecdysozoa</taxon>
        <taxon>Nematoda</taxon>
        <taxon>Chromadorea</taxon>
        <taxon>Rhabditida</taxon>
        <taxon>Spirurina</taxon>
        <taxon>Spiruromorpha</taxon>
        <taxon>Filarioidea</taxon>
        <taxon>Onchocercidae</taxon>
        <taxon>Loa</taxon>
    </lineage>
</organism>
<name>A0A1I7VA29_LOALO</name>
<dbReference type="STRING" id="7209.A0A1I7VA29"/>
<dbReference type="WBParaSite" id="EN70_11478">
    <property type="protein sequence ID" value="EN70_11478"/>
    <property type="gene ID" value="EN70_11478"/>
</dbReference>
<proteinExistence type="predicted"/>
<dbReference type="Proteomes" id="UP000095285">
    <property type="component" value="Unassembled WGS sequence"/>
</dbReference>
<evidence type="ECO:0000313" key="2">
    <source>
        <dbReference type="WBParaSite" id="EN70_11478"/>
    </source>
</evidence>
<reference evidence="1" key="1">
    <citation type="submission" date="2012-04" db="EMBL/GenBank/DDBJ databases">
        <title>The Genome Sequence of Loa loa.</title>
        <authorList>
            <consortium name="The Broad Institute Genome Sequencing Platform"/>
            <consortium name="Broad Institute Genome Sequencing Center for Infectious Disease"/>
            <person name="Nutman T.B."/>
            <person name="Fink D.L."/>
            <person name="Russ C."/>
            <person name="Young S."/>
            <person name="Zeng Q."/>
            <person name="Gargeya S."/>
            <person name="Alvarado L."/>
            <person name="Berlin A."/>
            <person name="Chapman S.B."/>
            <person name="Chen Z."/>
            <person name="Freedman E."/>
            <person name="Gellesch M."/>
            <person name="Goldberg J."/>
            <person name="Griggs A."/>
            <person name="Gujja S."/>
            <person name="Heilman E.R."/>
            <person name="Heiman D."/>
            <person name="Howarth C."/>
            <person name="Mehta T."/>
            <person name="Neiman D."/>
            <person name="Pearson M."/>
            <person name="Roberts A."/>
            <person name="Saif S."/>
            <person name="Shea T."/>
            <person name="Shenoy N."/>
            <person name="Sisk P."/>
            <person name="Stolte C."/>
            <person name="Sykes S."/>
            <person name="White J."/>
            <person name="Yandava C."/>
            <person name="Haas B."/>
            <person name="Henn M.R."/>
            <person name="Nusbaum C."/>
            <person name="Birren B."/>
        </authorList>
    </citation>
    <scope>NUCLEOTIDE SEQUENCE [LARGE SCALE GENOMIC DNA]</scope>
</reference>
<dbReference type="AlphaFoldDB" id="A0A1I7VA29"/>
<protein>
    <submittedName>
        <fullName evidence="2">Ovule protein</fullName>
    </submittedName>
</protein>
<accession>A0A1I7VA29</accession>
<sequence>MMLSQIGEEKCNTSMVDLVLYSESDQIIGDKSLSNNYSTVFPGVKRKCYNDEKYSDDSSQKLLLRTLQEKFTSSKRFRNVLVLR</sequence>
<keyword evidence="1" id="KW-1185">Reference proteome</keyword>
<evidence type="ECO:0000313" key="1">
    <source>
        <dbReference type="Proteomes" id="UP000095285"/>
    </source>
</evidence>